<keyword evidence="3" id="KW-0804">Transcription</keyword>
<dbReference type="SUPFAM" id="SSF46785">
    <property type="entry name" value="Winged helix' DNA-binding domain"/>
    <property type="match status" value="1"/>
</dbReference>
<dbReference type="Proteomes" id="UP000051820">
    <property type="component" value="Unassembled WGS sequence"/>
</dbReference>
<dbReference type="GO" id="GO:0003677">
    <property type="term" value="F:DNA binding"/>
    <property type="evidence" value="ECO:0007669"/>
    <property type="project" value="UniProtKB-KW"/>
</dbReference>
<dbReference type="EMBL" id="AZGF01000033">
    <property type="protein sequence ID" value="KRM09912.1"/>
    <property type="molecule type" value="Genomic_DNA"/>
</dbReference>
<keyword evidence="6" id="KW-1185">Reference proteome</keyword>
<feature type="domain" description="HTH marR-type" evidence="4">
    <location>
        <begin position="18"/>
        <end position="149"/>
    </location>
</feature>
<sequence>MTDKASVDIKREDFKFINDALVDVFDRILRIEESELRKSQFKDVTINELHLVHAITLHEHKTTTAVANELHLSKGSLTSSVNTLVRRGYVMRIRNQQDRRVINLGLTSKGRLLYRAHDAFHSQLVKSFLNGMDEDDLPLVKKAFVNLRNFLDEAARD</sequence>
<dbReference type="PANTHER" id="PTHR33164:SF92">
    <property type="entry name" value="MARR-FAMILY TRANSCRIPTIONAL REGULATOR"/>
    <property type="match status" value="1"/>
</dbReference>
<dbReference type="Gene3D" id="1.10.10.10">
    <property type="entry name" value="Winged helix-like DNA-binding domain superfamily/Winged helix DNA-binding domain"/>
    <property type="match status" value="1"/>
</dbReference>
<dbReference type="PATRIC" id="fig|1423807.3.peg.1543"/>
<protein>
    <submittedName>
        <fullName evidence="5">Transcriptional regulator</fullName>
    </submittedName>
</protein>
<gene>
    <name evidence="5" type="ORF">FD16_GL001506</name>
</gene>
<evidence type="ECO:0000256" key="2">
    <source>
        <dbReference type="ARBA" id="ARBA00023125"/>
    </source>
</evidence>
<evidence type="ECO:0000256" key="1">
    <source>
        <dbReference type="ARBA" id="ARBA00023015"/>
    </source>
</evidence>
<accession>A0A0R1VW00</accession>
<dbReference type="STRING" id="1423807.FD16_GL001506"/>
<name>A0A0R1VW00_9LACO</name>
<dbReference type="SMART" id="SM00347">
    <property type="entry name" value="HTH_MARR"/>
    <property type="match status" value="1"/>
</dbReference>
<dbReference type="Pfam" id="PF12802">
    <property type="entry name" value="MarR_2"/>
    <property type="match status" value="1"/>
</dbReference>
<dbReference type="InterPro" id="IPR023187">
    <property type="entry name" value="Tscrpt_reg_MarR-type_CS"/>
</dbReference>
<evidence type="ECO:0000313" key="5">
    <source>
        <dbReference type="EMBL" id="KRM09912.1"/>
    </source>
</evidence>
<proteinExistence type="predicted"/>
<dbReference type="GO" id="GO:0003700">
    <property type="term" value="F:DNA-binding transcription factor activity"/>
    <property type="evidence" value="ECO:0007669"/>
    <property type="project" value="InterPro"/>
</dbReference>
<dbReference type="InterPro" id="IPR036390">
    <property type="entry name" value="WH_DNA-bd_sf"/>
</dbReference>
<evidence type="ECO:0000256" key="3">
    <source>
        <dbReference type="ARBA" id="ARBA00023163"/>
    </source>
</evidence>
<reference evidence="5 6" key="1">
    <citation type="journal article" date="2015" name="Genome Announc.">
        <title>Expanding the biotechnology potential of lactobacilli through comparative genomics of 213 strains and associated genera.</title>
        <authorList>
            <person name="Sun Z."/>
            <person name="Harris H.M."/>
            <person name="McCann A."/>
            <person name="Guo C."/>
            <person name="Argimon S."/>
            <person name="Zhang W."/>
            <person name="Yang X."/>
            <person name="Jeffery I.B."/>
            <person name="Cooney J.C."/>
            <person name="Kagawa T.F."/>
            <person name="Liu W."/>
            <person name="Song Y."/>
            <person name="Salvetti E."/>
            <person name="Wrobel A."/>
            <person name="Rasinkangas P."/>
            <person name="Parkhill J."/>
            <person name="Rea M.C."/>
            <person name="O'Sullivan O."/>
            <person name="Ritari J."/>
            <person name="Douillard F.P."/>
            <person name="Paul Ross R."/>
            <person name="Yang R."/>
            <person name="Briner A.E."/>
            <person name="Felis G.E."/>
            <person name="de Vos W.M."/>
            <person name="Barrangou R."/>
            <person name="Klaenhammer T.R."/>
            <person name="Caufield P.W."/>
            <person name="Cui Y."/>
            <person name="Zhang H."/>
            <person name="O'Toole P.W."/>
        </authorList>
    </citation>
    <scope>NUCLEOTIDE SEQUENCE [LARGE SCALE GENOMIC DNA]</scope>
    <source>
        <strain evidence="5 6">DSM 5007</strain>
    </source>
</reference>
<organism evidence="5 6">
    <name type="scientific">Paucilactobacillus suebicus DSM 5007 = KCTC 3549</name>
    <dbReference type="NCBI Taxonomy" id="1423807"/>
    <lineage>
        <taxon>Bacteria</taxon>
        <taxon>Bacillati</taxon>
        <taxon>Bacillota</taxon>
        <taxon>Bacilli</taxon>
        <taxon>Lactobacillales</taxon>
        <taxon>Lactobacillaceae</taxon>
        <taxon>Paucilactobacillus</taxon>
    </lineage>
</organism>
<dbReference type="PANTHER" id="PTHR33164">
    <property type="entry name" value="TRANSCRIPTIONAL REGULATOR, MARR FAMILY"/>
    <property type="match status" value="1"/>
</dbReference>
<evidence type="ECO:0000313" key="6">
    <source>
        <dbReference type="Proteomes" id="UP000051820"/>
    </source>
</evidence>
<dbReference type="PRINTS" id="PR00598">
    <property type="entry name" value="HTHMARR"/>
</dbReference>
<dbReference type="eggNOG" id="COG1846">
    <property type="taxonomic scope" value="Bacteria"/>
</dbReference>
<dbReference type="InterPro" id="IPR000835">
    <property type="entry name" value="HTH_MarR-typ"/>
</dbReference>
<dbReference type="InterPro" id="IPR036388">
    <property type="entry name" value="WH-like_DNA-bd_sf"/>
</dbReference>
<dbReference type="PROSITE" id="PS50995">
    <property type="entry name" value="HTH_MARR_2"/>
    <property type="match status" value="1"/>
</dbReference>
<keyword evidence="2" id="KW-0238">DNA-binding</keyword>
<dbReference type="OrthoDB" id="5461037at2"/>
<comment type="caution">
    <text evidence="5">The sequence shown here is derived from an EMBL/GenBank/DDBJ whole genome shotgun (WGS) entry which is preliminary data.</text>
</comment>
<dbReference type="InterPro" id="IPR039422">
    <property type="entry name" value="MarR/SlyA-like"/>
</dbReference>
<evidence type="ECO:0000259" key="4">
    <source>
        <dbReference type="PROSITE" id="PS50995"/>
    </source>
</evidence>
<dbReference type="PROSITE" id="PS01117">
    <property type="entry name" value="HTH_MARR_1"/>
    <property type="match status" value="1"/>
</dbReference>
<dbReference type="RefSeq" id="WP_010622537.1">
    <property type="nucleotide sequence ID" value="NZ_AZGF01000033.1"/>
</dbReference>
<keyword evidence="1" id="KW-0805">Transcription regulation</keyword>
<dbReference type="AlphaFoldDB" id="A0A0R1VW00"/>
<dbReference type="GO" id="GO:0006950">
    <property type="term" value="P:response to stress"/>
    <property type="evidence" value="ECO:0007669"/>
    <property type="project" value="TreeGrafter"/>
</dbReference>